<feature type="signal peptide" evidence="2">
    <location>
        <begin position="1"/>
        <end position="39"/>
    </location>
</feature>
<dbReference type="PANTHER" id="PTHR46580">
    <property type="entry name" value="SENSOR KINASE-RELATED"/>
    <property type="match status" value="1"/>
</dbReference>
<keyword evidence="2" id="KW-0732">Signal</keyword>
<proteinExistence type="predicted"/>
<evidence type="ECO:0000313" key="3">
    <source>
        <dbReference type="EMBL" id="MBA8945598.1"/>
    </source>
</evidence>
<feature type="chain" id="PRO_5041299500" evidence="2">
    <location>
        <begin position="40"/>
        <end position="941"/>
    </location>
</feature>
<feature type="compositionally biased region" description="Low complexity" evidence="1">
    <location>
        <begin position="879"/>
        <end position="888"/>
    </location>
</feature>
<name>A0AA40SFR2_9ACTN</name>
<feature type="region of interest" description="Disordered" evidence="1">
    <location>
        <begin position="868"/>
        <end position="941"/>
    </location>
</feature>
<dbReference type="Gene3D" id="2.60.120.260">
    <property type="entry name" value="Galactose-binding domain-like"/>
    <property type="match status" value="1"/>
</dbReference>
<dbReference type="RefSeq" id="WP_182675017.1">
    <property type="nucleotide sequence ID" value="NZ_BMSU01000008.1"/>
</dbReference>
<dbReference type="PANTHER" id="PTHR46580:SF2">
    <property type="entry name" value="MAM DOMAIN-CONTAINING PROTEIN"/>
    <property type="match status" value="1"/>
</dbReference>
<dbReference type="InterPro" id="IPR028994">
    <property type="entry name" value="Integrin_alpha_N"/>
</dbReference>
<sequence length="941" mass="100167">MRRAVPPLRPATTAGRALATAFLALGTLLTVLPPGPAAAGTASAPLEPAGVSAAAAGSPPASDFFSTVAVDPAATVGAPAVGDNKPHGDLWPNCWSDDDHVYAAYGDGIGFGTDDSDIGVARISGMPGGLGGTQLSTDVSQIWSADHNRKPTGMACVNGDLYLAVQDLAMDFNDAPAATIAKSTDKGRTWTWDRSRPMFGGGVFTTVMFLDYGKNYANAPDDYVYAYGLDHNWRDSFDNTVPDPVDLYLARVHRTSVMDENAWQYMSGTDASGNPVWSTDIARRQPVLHDDRRIYQNVITAGRARDMTVLGQGGVVHNKPLNRYIYTSWTEYTFEFYESPTPWGPWKHFATKDFGGYPWTHTKHGGYATTIPSKYISADGKSMWLQSNVCPCGGGYPAGDHWAYTFSLRKLSLEPRRDTTPGNAADPARNLAREPGTVPVQRATHFGKDSFYADGNRDQSEDDWNDERKDASWWGYTWPRQYMMNKVTYTTGDMFADGGWFAGDLRVQVRRDNRWVDVSGQRVGPDYPYGSSAGPHRTYTFSFDPTAGDGVRITGRPGGEKTFTSIAELEVHYGDAGGLMLGGSPTDVTGDGKDDIVTFTRGTAAEVYAAPSDGTAFTGGGKWNDHFAPAGETPLTGDFNGDDKDDAITFTQGATADVHVAPSTGTSFGAGEKWSDHFAPGGEAPAVGDFDGDGTDDIVTFTQDDTADVYVSLSSGKSFATGGKWHDHFAPRGEFPAVGDVNGDTKDDIITFTKGTEAAVYVAFSDGTSFGPARKVLTGFSPGAELPRVGDFDGDSRDDIASFTADAAAEVRVALSDGEGFVTKGVWHDAFSGPGAFPYVGDFDEDGRDDVVSFDHNPGADVHVALSSGTAFGRRSGTSSSARPARPLSEPPAPPSPLLASGRAPSIGARPGQPCAANPPTAIPDPMEGRPKCEDGTSPWA</sequence>
<dbReference type="Proteomes" id="UP000530412">
    <property type="component" value="Unassembled WGS sequence"/>
</dbReference>
<dbReference type="EMBL" id="JACJIE010000009">
    <property type="protein sequence ID" value="MBA8945598.1"/>
    <property type="molecule type" value="Genomic_DNA"/>
</dbReference>
<dbReference type="AlphaFoldDB" id="A0AA40SFR2"/>
<reference evidence="3 4" key="1">
    <citation type="submission" date="2020-08" db="EMBL/GenBank/DDBJ databases">
        <title>Genomic Encyclopedia of Type Strains, Phase III (KMG-III): the genomes of soil and plant-associated and newly described type strains.</title>
        <authorList>
            <person name="Whitman W."/>
        </authorList>
    </citation>
    <scope>NUCLEOTIDE SEQUENCE [LARGE SCALE GENOMIC DNA]</scope>
    <source>
        <strain evidence="3 4">CECT 3271</strain>
    </source>
</reference>
<dbReference type="SUPFAM" id="SSF69318">
    <property type="entry name" value="Integrin alpha N-terminal domain"/>
    <property type="match status" value="1"/>
</dbReference>
<protein>
    <submittedName>
        <fullName evidence="3">Uncharacterized protein</fullName>
    </submittedName>
</protein>
<accession>A0AA40SFR2</accession>
<evidence type="ECO:0000256" key="1">
    <source>
        <dbReference type="SAM" id="MobiDB-lite"/>
    </source>
</evidence>
<evidence type="ECO:0000313" key="4">
    <source>
        <dbReference type="Proteomes" id="UP000530412"/>
    </source>
</evidence>
<organism evidence="3 4">
    <name type="scientific">Streptomyces calvus</name>
    <dbReference type="NCBI Taxonomy" id="67282"/>
    <lineage>
        <taxon>Bacteria</taxon>
        <taxon>Bacillati</taxon>
        <taxon>Actinomycetota</taxon>
        <taxon>Actinomycetes</taxon>
        <taxon>Kitasatosporales</taxon>
        <taxon>Streptomycetaceae</taxon>
        <taxon>Streptomyces</taxon>
    </lineage>
</organism>
<gene>
    <name evidence="3" type="ORF">FHS33_004047</name>
</gene>
<evidence type="ECO:0000256" key="2">
    <source>
        <dbReference type="SAM" id="SignalP"/>
    </source>
</evidence>
<comment type="caution">
    <text evidence="3">The sequence shown here is derived from an EMBL/GenBank/DDBJ whole genome shotgun (WGS) entry which is preliminary data.</text>
</comment>
<dbReference type="Gene3D" id="2.40.128.340">
    <property type="match status" value="2"/>
</dbReference>